<keyword evidence="1" id="KW-0472">Membrane</keyword>
<keyword evidence="3" id="KW-1185">Reference proteome</keyword>
<gene>
    <name evidence="2" type="ORF">VB738_16135</name>
</gene>
<dbReference type="RefSeq" id="WP_323306712.1">
    <property type="nucleotide sequence ID" value="NZ_JAYGHX010000017.1"/>
</dbReference>
<accession>A0ABU5RYF4</accession>
<organism evidence="2 3">
    <name type="scientific">Cyanobium gracile UHCC 0139</name>
    <dbReference type="NCBI Taxonomy" id="3110308"/>
    <lineage>
        <taxon>Bacteria</taxon>
        <taxon>Bacillati</taxon>
        <taxon>Cyanobacteriota</taxon>
        <taxon>Cyanophyceae</taxon>
        <taxon>Synechococcales</taxon>
        <taxon>Prochlorococcaceae</taxon>
        <taxon>Cyanobium</taxon>
    </lineage>
</organism>
<comment type="caution">
    <text evidence="2">The sequence shown here is derived from an EMBL/GenBank/DDBJ whole genome shotgun (WGS) entry which is preliminary data.</text>
</comment>
<dbReference type="Proteomes" id="UP001304461">
    <property type="component" value="Unassembled WGS sequence"/>
</dbReference>
<keyword evidence="1" id="KW-1133">Transmembrane helix</keyword>
<evidence type="ECO:0000313" key="2">
    <source>
        <dbReference type="EMBL" id="MEA5392792.1"/>
    </source>
</evidence>
<proteinExistence type="predicted"/>
<evidence type="ECO:0000256" key="1">
    <source>
        <dbReference type="SAM" id="Phobius"/>
    </source>
</evidence>
<sequence length="50" mass="5473">MLPLLLVVLLGVSLSHWLLVPLVHLATPIFGLDWLGWLLLALGLWLFAGA</sequence>
<dbReference type="EMBL" id="JAYGHX010000017">
    <property type="protein sequence ID" value="MEA5392792.1"/>
    <property type="molecule type" value="Genomic_DNA"/>
</dbReference>
<reference evidence="2 3" key="1">
    <citation type="submission" date="2023-12" db="EMBL/GenBank/DDBJ databases">
        <title>Baltic Sea Cyanobacteria.</title>
        <authorList>
            <person name="Delbaje E."/>
            <person name="Fewer D.P."/>
            <person name="Shishido T.K."/>
        </authorList>
    </citation>
    <scope>NUCLEOTIDE SEQUENCE [LARGE SCALE GENOMIC DNA]</scope>
    <source>
        <strain evidence="2 3">UHCC 0139</strain>
    </source>
</reference>
<protein>
    <submittedName>
        <fullName evidence="2">Uncharacterized protein</fullName>
    </submittedName>
</protein>
<feature type="transmembrane region" description="Helical" evidence="1">
    <location>
        <begin position="25"/>
        <end position="48"/>
    </location>
</feature>
<name>A0ABU5RYF4_9CYAN</name>
<keyword evidence="1" id="KW-0812">Transmembrane</keyword>
<evidence type="ECO:0000313" key="3">
    <source>
        <dbReference type="Proteomes" id="UP001304461"/>
    </source>
</evidence>